<dbReference type="PANTHER" id="PTHR43630:SF2">
    <property type="entry name" value="GLYCOSYLTRANSFERASE"/>
    <property type="match status" value="1"/>
</dbReference>
<evidence type="ECO:0000313" key="3">
    <source>
        <dbReference type="EMBL" id="ANV98437.1"/>
    </source>
</evidence>
<dbReference type="Proteomes" id="UP000092884">
    <property type="component" value="Chromosome"/>
</dbReference>
<dbReference type="PANTHER" id="PTHR43630">
    <property type="entry name" value="POLY-BETA-1,6-N-ACETYL-D-GLUCOSAMINE SYNTHASE"/>
    <property type="match status" value="1"/>
</dbReference>
<dbReference type="SUPFAM" id="SSF53448">
    <property type="entry name" value="Nucleotide-diphospho-sugar transferases"/>
    <property type="match status" value="1"/>
</dbReference>
<proteinExistence type="inferred from homology"/>
<evidence type="ECO:0000256" key="1">
    <source>
        <dbReference type="ARBA" id="ARBA00038494"/>
    </source>
</evidence>
<gene>
    <name evidence="3" type="ORF">BBW65_06340</name>
</gene>
<keyword evidence="3" id="KW-0808">Transferase</keyword>
<dbReference type="Pfam" id="PF00535">
    <property type="entry name" value="Glycos_transf_2"/>
    <property type="match status" value="1"/>
</dbReference>
<name>A0A1B1U6L6_9HELI</name>
<dbReference type="GO" id="GO:0016740">
    <property type="term" value="F:transferase activity"/>
    <property type="evidence" value="ECO:0007669"/>
    <property type="project" value="UniProtKB-KW"/>
</dbReference>
<dbReference type="CDD" id="cd02511">
    <property type="entry name" value="Beta4Glucosyltransferase"/>
    <property type="match status" value="1"/>
</dbReference>
<accession>A0A1B1U6L6</accession>
<keyword evidence="4" id="KW-1185">Reference proteome</keyword>
<dbReference type="RefSeq" id="WP_066341181.1">
    <property type="nucleotide sequence ID" value="NZ_CP016503.1"/>
</dbReference>
<dbReference type="AlphaFoldDB" id="A0A1B1U6L6"/>
<reference evidence="4" key="1">
    <citation type="submission" date="2016-07" db="EMBL/GenBank/DDBJ databases">
        <authorList>
            <person name="Florea S."/>
            <person name="Webb J.S."/>
            <person name="Jaromczyk J."/>
            <person name="Schardl C.L."/>
        </authorList>
    </citation>
    <scope>NUCLEOTIDE SEQUENCE [LARGE SCALE GENOMIC DNA]</scope>
    <source>
        <strain evidence="4">MIT 01-6242</strain>
    </source>
</reference>
<dbReference type="STRING" id="222136.BBW65_06340"/>
<sequence length="253" mass="29543">MAIKISVTILAKNAQKTLKECLQSVKDFDEVILLDNQSTDKTQEIAKEFANVRIFESEFLGFGALKNLAISYARNDWILSLDSDEVLEDALIDTIKMLKLQKGQYYSFLRKNCYGREWIKGCGWHPDWVKRIFCKQEIKFKNDLVHEGLEIPKECVEVRLKQGGIRHYTTESIEMICAKMNRYTTLSAKKMCSNGKNGGIWRGVVRFVFVFIRDYCFRSGWKYGYKGFIIAWFNASGSMLKYMKTYEMKRNED</sequence>
<evidence type="ECO:0000313" key="4">
    <source>
        <dbReference type="Proteomes" id="UP000092884"/>
    </source>
</evidence>
<dbReference type="InterPro" id="IPR029044">
    <property type="entry name" value="Nucleotide-diphossugar_trans"/>
</dbReference>
<dbReference type="InterPro" id="IPR001173">
    <property type="entry name" value="Glyco_trans_2-like"/>
</dbReference>
<organism evidence="3 4">
    <name type="scientific">Helicobacter enhydrae</name>
    <dbReference type="NCBI Taxonomy" id="222136"/>
    <lineage>
        <taxon>Bacteria</taxon>
        <taxon>Pseudomonadati</taxon>
        <taxon>Campylobacterota</taxon>
        <taxon>Epsilonproteobacteria</taxon>
        <taxon>Campylobacterales</taxon>
        <taxon>Helicobacteraceae</taxon>
        <taxon>Helicobacter</taxon>
    </lineage>
</organism>
<protein>
    <submittedName>
        <fullName evidence="3">Glycosyltransferase</fullName>
    </submittedName>
</protein>
<dbReference type="EMBL" id="CP016503">
    <property type="protein sequence ID" value="ANV98437.1"/>
    <property type="molecule type" value="Genomic_DNA"/>
</dbReference>
<feature type="domain" description="Glycosyltransferase 2-like" evidence="2">
    <location>
        <begin position="6"/>
        <end position="90"/>
    </location>
</feature>
<dbReference type="Gene3D" id="3.90.550.10">
    <property type="entry name" value="Spore Coat Polysaccharide Biosynthesis Protein SpsA, Chain A"/>
    <property type="match status" value="1"/>
</dbReference>
<dbReference type="KEGG" id="het:BBW65_06340"/>
<evidence type="ECO:0000259" key="2">
    <source>
        <dbReference type="Pfam" id="PF00535"/>
    </source>
</evidence>
<comment type="similarity">
    <text evidence="1">Belongs to the glycosyltransferase 2 family. WaaE/KdtX subfamily.</text>
</comment>
<dbReference type="OrthoDB" id="9815923at2"/>